<sequence>MAPSVEHFKFRILIVGAGPVGLTAAAALSQDGHSVTVLERHPDLQTQGGTPTVQPAAARAYTHIGLGAALASISITGHGLYSWPCSLLRERESVMTERPAVQRMAYDASIAAGATVLFNCQVIGLDQNALPVRLWMADGQEYTADLIIAADGIKSKIRQIIYPDRAVEPVPTPECIFQSQVPLHILKSDDRVAPYLEPNITHSTLGPSKFFICRATAEGNFAMTSIVMDYGLPLA</sequence>
<comment type="similarity">
    <text evidence="1">Belongs to the paxM FAD-dependent monooxygenase family.</text>
</comment>
<dbReference type="InterPro" id="IPR002938">
    <property type="entry name" value="FAD-bd"/>
</dbReference>
<dbReference type="GO" id="GO:0004497">
    <property type="term" value="F:monooxygenase activity"/>
    <property type="evidence" value="ECO:0007669"/>
    <property type="project" value="UniProtKB-KW"/>
</dbReference>
<keyword evidence="2" id="KW-0285">Flavoprotein</keyword>
<evidence type="ECO:0000256" key="5">
    <source>
        <dbReference type="ARBA" id="ARBA00023033"/>
    </source>
</evidence>
<dbReference type="InterPro" id="IPR050493">
    <property type="entry name" value="FAD-dep_Monooxygenase_BioMet"/>
</dbReference>
<reference evidence="7" key="1">
    <citation type="submission" date="2011-11" db="EMBL/GenBank/DDBJ databases">
        <title>The Genome Sequence of Fusarium oxysporum Cotton.</title>
        <authorList>
            <consortium name="The Broad Institute Genome Sequencing Platform"/>
            <person name="Ma L.-J."/>
            <person name="Gale L.R."/>
            <person name="Schwartz D.C."/>
            <person name="Zhou S."/>
            <person name="Corby-Kistler H."/>
            <person name="Young S.K."/>
            <person name="Zeng Q."/>
            <person name="Gargeya S."/>
            <person name="Fitzgerald M."/>
            <person name="Haas B."/>
            <person name="Abouelleil A."/>
            <person name="Alvarado L."/>
            <person name="Arachchi H.M."/>
            <person name="Berlin A."/>
            <person name="Brown A."/>
            <person name="Chapman S.B."/>
            <person name="Chen Z."/>
            <person name="Dunbar C."/>
            <person name="Freedman E."/>
            <person name="Gearin G."/>
            <person name="Goldberg J."/>
            <person name="Griggs A."/>
            <person name="Gujja S."/>
            <person name="Heiman D."/>
            <person name="Howarth C."/>
            <person name="Larson L."/>
            <person name="Lui A."/>
            <person name="MacDonald P.J.P."/>
            <person name="Montmayeur A."/>
            <person name="Murphy C."/>
            <person name="Neiman D."/>
            <person name="Pearson M."/>
            <person name="Priest M."/>
            <person name="Roberts A."/>
            <person name="Saif S."/>
            <person name="Shea T."/>
            <person name="Shenoy N."/>
            <person name="Sisk P."/>
            <person name="Stolte C."/>
            <person name="Sykes S."/>
            <person name="Wortman J."/>
            <person name="Nusbaum C."/>
            <person name="Birren B."/>
        </authorList>
    </citation>
    <scope>NUCLEOTIDE SEQUENCE [LARGE SCALE GENOMIC DNA]</scope>
    <source>
        <strain evidence="7">25433</strain>
    </source>
</reference>
<evidence type="ECO:0000313" key="7">
    <source>
        <dbReference type="EMBL" id="EXM13281.1"/>
    </source>
</evidence>
<keyword evidence="5" id="KW-0503">Monooxygenase</keyword>
<dbReference type="SUPFAM" id="SSF51905">
    <property type="entry name" value="FAD/NAD(P)-binding domain"/>
    <property type="match status" value="1"/>
</dbReference>
<dbReference type="Proteomes" id="UP000030701">
    <property type="component" value="Unassembled WGS sequence"/>
</dbReference>
<dbReference type="AlphaFoldDB" id="X0KX65"/>
<evidence type="ECO:0000256" key="2">
    <source>
        <dbReference type="ARBA" id="ARBA00022630"/>
    </source>
</evidence>
<evidence type="ECO:0000256" key="4">
    <source>
        <dbReference type="ARBA" id="ARBA00023002"/>
    </source>
</evidence>
<protein>
    <recommendedName>
        <fullName evidence="6">FAD-binding domain-containing protein</fullName>
    </recommendedName>
</protein>
<evidence type="ECO:0000256" key="3">
    <source>
        <dbReference type="ARBA" id="ARBA00022827"/>
    </source>
</evidence>
<dbReference type="GO" id="GO:0071949">
    <property type="term" value="F:FAD binding"/>
    <property type="evidence" value="ECO:0007669"/>
    <property type="project" value="InterPro"/>
</dbReference>
<dbReference type="PANTHER" id="PTHR13789">
    <property type="entry name" value="MONOOXYGENASE"/>
    <property type="match status" value="1"/>
</dbReference>
<proteinExistence type="inferred from homology"/>
<accession>X0KX65</accession>
<gene>
    <name evidence="7" type="ORF">FOTG_18261</name>
</gene>
<evidence type="ECO:0000256" key="1">
    <source>
        <dbReference type="ARBA" id="ARBA00007992"/>
    </source>
</evidence>
<keyword evidence="4" id="KW-0560">Oxidoreductase</keyword>
<dbReference type="InterPro" id="IPR036188">
    <property type="entry name" value="FAD/NAD-bd_sf"/>
</dbReference>
<dbReference type="EMBL" id="KK035304">
    <property type="protein sequence ID" value="EXM13281.1"/>
    <property type="molecule type" value="Genomic_DNA"/>
</dbReference>
<reference evidence="7" key="2">
    <citation type="submission" date="2014-03" db="EMBL/GenBank/DDBJ databases">
        <title>The Genome Annotation of Fusarium oxysporum Cotton.</title>
        <authorList>
            <consortium name="The Broad Institute Genomics Platform"/>
            <person name="Ma L.-J."/>
            <person name="Corby-Kistler H."/>
            <person name="Broz K."/>
            <person name="Gale L.R."/>
            <person name="Jonkers W."/>
            <person name="O'Donnell K."/>
            <person name="Ploetz R."/>
            <person name="Steinberg C."/>
            <person name="Schwartz D.C."/>
            <person name="VanEtten H."/>
            <person name="Zhou S."/>
            <person name="Young S.K."/>
            <person name="Zeng Q."/>
            <person name="Gargeya S."/>
            <person name="Fitzgerald M."/>
            <person name="Abouelleil A."/>
            <person name="Alvarado L."/>
            <person name="Chapman S.B."/>
            <person name="Gainer-Dewar J."/>
            <person name="Goldberg J."/>
            <person name="Griggs A."/>
            <person name="Gujja S."/>
            <person name="Hansen M."/>
            <person name="Howarth C."/>
            <person name="Imamovic A."/>
            <person name="Ireland A."/>
            <person name="Larimer J."/>
            <person name="McCowan C."/>
            <person name="Murphy C."/>
            <person name="Pearson M."/>
            <person name="Poon T.W."/>
            <person name="Priest M."/>
            <person name="Roberts A."/>
            <person name="Saif S."/>
            <person name="Shea T."/>
            <person name="Sykes S."/>
            <person name="Wortman J."/>
            <person name="Nusbaum C."/>
            <person name="Birren B."/>
        </authorList>
    </citation>
    <scope>NUCLEOTIDE SEQUENCE</scope>
    <source>
        <strain evidence="7">25433</strain>
    </source>
</reference>
<dbReference type="OrthoDB" id="9993796at2759"/>
<dbReference type="PRINTS" id="PR00420">
    <property type="entry name" value="RNGMNOXGNASE"/>
</dbReference>
<dbReference type="Gene3D" id="3.50.50.60">
    <property type="entry name" value="FAD/NAD(P)-binding domain"/>
    <property type="match status" value="1"/>
</dbReference>
<dbReference type="PANTHER" id="PTHR13789:SF309">
    <property type="entry name" value="PUTATIVE (AFU_ORTHOLOGUE AFUA_6G14510)-RELATED"/>
    <property type="match status" value="1"/>
</dbReference>
<evidence type="ECO:0000259" key="6">
    <source>
        <dbReference type="Pfam" id="PF01494"/>
    </source>
</evidence>
<organism evidence="7">
    <name type="scientific">Fusarium oxysporum f. sp. vasinfectum 25433</name>
    <dbReference type="NCBI Taxonomy" id="1089449"/>
    <lineage>
        <taxon>Eukaryota</taxon>
        <taxon>Fungi</taxon>
        <taxon>Dikarya</taxon>
        <taxon>Ascomycota</taxon>
        <taxon>Pezizomycotina</taxon>
        <taxon>Sordariomycetes</taxon>
        <taxon>Hypocreomycetidae</taxon>
        <taxon>Hypocreales</taxon>
        <taxon>Nectriaceae</taxon>
        <taxon>Fusarium</taxon>
        <taxon>Fusarium oxysporum species complex</taxon>
    </lineage>
</organism>
<feature type="domain" description="FAD-binding" evidence="6">
    <location>
        <begin position="11"/>
        <end position="160"/>
    </location>
</feature>
<name>X0KX65_FUSOX</name>
<dbReference type="Pfam" id="PF01494">
    <property type="entry name" value="FAD_binding_3"/>
    <property type="match status" value="1"/>
</dbReference>
<dbReference type="HOGENOM" id="CLU_099505_0_0_1"/>
<keyword evidence="3" id="KW-0274">FAD</keyword>